<accession>A0A7I9VS84</accession>
<dbReference type="EMBL" id="BJTG01000012">
    <property type="protein sequence ID" value="GEJ59312.1"/>
    <property type="molecule type" value="Genomic_DNA"/>
</dbReference>
<dbReference type="Gene3D" id="1.25.40.10">
    <property type="entry name" value="Tetratricopeptide repeat domain"/>
    <property type="match status" value="1"/>
</dbReference>
<reference evidence="2" key="1">
    <citation type="journal article" date="2020" name="Appl. Environ. Microbiol.">
        <title>Diazotrophic Anaeromyxobacter Isolates from Soils.</title>
        <authorList>
            <person name="Masuda Y."/>
            <person name="Yamanaka H."/>
            <person name="Xu Z.X."/>
            <person name="Shiratori Y."/>
            <person name="Aono T."/>
            <person name="Amachi S."/>
            <person name="Senoo K."/>
            <person name="Itoh H."/>
        </authorList>
    </citation>
    <scope>NUCLEOTIDE SEQUENCE [LARGE SCALE GENOMIC DNA]</scope>
    <source>
        <strain evidence="2">R267</strain>
    </source>
</reference>
<evidence type="ECO:0000313" key="1">
    <source>
        <dbReference type="EMBL" id="GEJ59312.1"/>
    </source>
</evidence>
<sequence length="193" mass="21153">MTDGARTGRERVAPPEATATFEEGLARYREGDAAAAHALFERSHRRAPFEARFMSWYGLTLVLVERNSNLGILYCDQALRVAGPEPELLLNQARAHLALGQRDRAVRSIARGLAAAPLDPSLQSAQACMGWRRRPVLPFLGRGNVVNRWLGRLRHRWARKLHPVPEVPPMMLGLLPPGAPAALPAPAEPPGEG</sequence>
<dbReference type="RefSeq" id="WP_176068676.1">
    <property type="nucleotide sequence ID" value="NZ_BJTG01000012.1"/>
</dbReference>
<gene>
    <name evidence="1" type="ORF">AMYX_40530</name>
</gene>
<dbReference type="InterPro" id="IPR011990">
    <property type="entry name" value="TPR-like_helical_dom_sf"/>
</dbReference>
<proteinExistence type="predicted"/>
<dbReference type="Proteomes" id="UP000503640">
    <property type="component" value="Unassembled WGS sequence"/>
</dbReference>
<name>A0A7I9VS84_9BACT</name>
<protein>
    <recommendedName>
        <fullName evidence="3">Tetratricopeptide repeat protein</fullName>
    </recommendedName>
</protein>
<organism evidence="1 2">
    <name type="scientific">Anaeromyxobacter diazotrophicus</name>
    <dbReference type="NCBI Taxonomy" id="2590199"/>
    <lineage>
        <taxon>Bacteria</taxon>
        <taxon>Pseudomonadati</taxon>
        <taxon>Myxococcota</taxon>
        <taxon>Myxococcia</taxon>
        <taxon>Myxococcales</taxon>
        <taxon>Cystobacterineae</taxon>
        <taxon>Anaeromyxobacteraceae</taxon>
        <taxon>Anaeromyxobacter</taxon>
    </lineage>
</organism>
<keyword evidence="2" id="KW-1185">Reference proteome</keyword>
<comment type="caution">
    <text evidence="1">The sequence shown here is derived from an EMBL/GenBank/DDBJ whole genome shotgun (WGS) entry which is preliminary data.</text>
</comment>
<evidence type="ECO:0000313" key="2">
    <source>
        <dbReference type="Proteomes" id="UP000503640"/>
    </source>
</evidence>
<dbReference type="SUPFAM" id="SSF48452">
    <property type="entry name" value="TPR-like"/>
    <property type="match status" value="1"/>
</dbReference>
<evidence type="ECO:0008006" key="3">
    <source>
        <dbReference type="Google" id="ProtNLM"/>
    </source>
</evidence>
<dbReference type="AlphaFoldDB" id="A0A7I9VS84"/>